<dbReference type="EMBL" id="JBAWKC010000004">
    <property type="protein sequence ID" value="MFH6769707.1"/>
    <property type="molecule type" value="Genomic_DNA"/>
</dbReference>
<name>A0ABW7MX22_9FLAO</name>
<dbReference type="Proteomes" id="UP001610104">
    <property type="component" value="Unassembled WGS sequence"/>
</dbReference>
<organism evidence="1 2">
    <name type="scientific">Gaetbulibacter aquiaggeris</name>
    <dbReference type="NCBI Taxonomy" id="1735373"/>
    <lineage>
        <taxon>Bacteria</taxon>
        <taxon>Pseudomonadati</taxon>
        <taxon>Bacteroidota</taxon>
        <taxon>Flavobacteriia</taxon>
        <taxon>Flavobacteriales</taxon>
        <taxon>Flavobacteriaceae</taxon>
        <taxon>Gaetbulibacter</taxon>
    </lineage>
</organism>
<evidence type="ECO:0000313" key="2">
    <source>
        <dbReference type="Proteomes" id="UP001610104"/>
    </source>
</evidence>
<dbReference type="RefSeq" id="WP_395438928.1">
    <property type="nucleotide sequence ID" value="NZ_JBAWKC010000004.1"/>
</dbReference>
<proteinExistence type="predicted"/>
<dbReference type="SUPFAM" id="SSF56925">
    <property type="entry name" value="OMPA-like"/>
    <property type="match status" value="1"/>
</dbReference>
<protein>
    <recommendedName>
        <fullName evidence="3">Outer membrane protein beta-barrel domain-containing protein</fullName>
    </recommendedName>
</protein>
<evidence type="ECO:0008006" key="3">
    <source>
        <dbReference type="Google" id="ProtNLM"/>
    </source>
</evidence>
<gene>
    <name evidence="1" type="ORF">V8G56_13220</name>
</gene>
<keyword evidence="2" id="KW-1185">Reference proteome</keyword>
<dbReference type="InterPro" id="IPR011250">
    <property type="entry name" value="OMP/PagP_B-barrel"/>
</dbReference>
<evidence type="ECO:0000313" key="1">
    <source>
        <dbReference type="EMBL" id="MFH6769707.1"/>
    </source>
</evidence>
<sequence length="209" mass="22770">MKNKFNIVLIVALMYSLASFGQVIELTPSYGYQFGAKLGYGPNYLKMKSSDQFRITLGVETYSGLMAEFSYVNMSSELRLRDVFYAPVETRISDLNADWFLIGASRYFKEGKVKPFAGGSLGFVVVSPKNENSDIINNISSSIKFAFSFKAGVNIMFTKAVGFNLQGDLFFPVNWAGVYVGPGGAGISTGSTVILGSISGGLVFRLDKD</sequence>
<comment type="caution">
    <text evidence="1">The sequence shown here is derived from an EMBL/GenBank/DDBJ whole genome shotgun (WGS) entry which is preliminary data.</text>
</comment>
<dbReference type="Gene3D" id="2.40.160.20">
    <property type="match status" value="1"/>
</dbReference>
<accession>A0ABW7MX22</accession>
<reference evidence="1 2" key="1">
    <citation type="submission" date="2024-02" db="EMBL/GenBank/DDBJ databases">
        <title>A Gaetbulibacter species isolated from tidal flats and genomic insights of their niches.</title>
        <authorList>
            <person name="Ye Y."/>
        </authorList>
    </citation>
    <scope>NUCLEOTIDE SEQUENCE [LARGE SCALE GENOMIC DNA]</scope>
    <source>
        <strain evidence="1 2">KEM-8</strain>
    </source>
</reference>